<dbReference type="PANTHER" id="PTHR14226:SF78">
    <property type="entry name" value="SLR0060 PROTEIN"/>
    <property type="match status" value="1"/>
</dbReference>
<keyword evidence="1 4" id="KW-0378">Hydrolase</keyword>
<dbReference type="Proteomes" id="UP000324758">
    <property type="component" value="Unassembled WGS sequence"/>
</dbReference>
<dbReference type="GO" id="GO:0016787">
    <property type="term" value="F:hydrolase activity"/>
    <property type="evidence" value="ECO:0007669"/>
    <property type="project" value="UniProtKB-UniRule"/>
</dbReference>
<protein>
    <submittedName>
        <fullName evidence="6">Patatin-like phospholipase family protein</fullName>
    </submittedName>
</protein>
<dbReference type="Gene3D" id="3.40.1090.10">
    <property type="entry name" value="Cytosolic phospholipase A2 catalytic domain"/>
    <property type="match status" value="2"/>
</dbReference>
<evidence type="ECO:0000313" key="6">
    <source>
        <dbReference type="EMBL" id="TYL94194.1"/>
    </source>
</evidence>
<dbReference type="Pfam" id="PF01734">
    <property type="entry name" value="Patatin"/>
    <property type="match status" value="1"/>
</dbReference>
<keyword evidence="3 4" id="KW-0443">Lipid metabolism</keyword>
<dbReference type="InterPro" id="IPR050301">
    <property type="entry name" value="NTE"/>
</dbReference>
<feature type="active site" description="Proton acceptor" evidence="4">
    <location>
        <position position="281"/>
    </location>
</feature>
<comment type="caution">
    <text evidence="4">Lacks conserved residue(s) required for the propagation of feature annotation.</text>
</comment>
<feature type="active site" description="Nucleophile" evidence="4">
    <location>
        <position position="100"/>
    </location>
</feature>
<dbReference type="AlphaFoldDB" id="A0A5D3KDA1"/>
<dbReference type="InterPro" id="IPR002641">
    <property type="entry name" value="PNPLA_dom"/>
</dbReference>
<evidence type="ECO:0000259" key="5">
    <source>
        <dbReference type="PROSITE" id="PS51635"/>
    </source>
</evidence>
<evidence type="ECO:0000256" key="2">
    <source>
        <dbReference type="ARBA" id="ARBA00022963"/>
    </source>
</evidence>
<dbReference type="OrthoDB" id="9790176at2"/>
<feature type="short sequence motif" description="DGA/G" evidence="4">
    <location>
        <begin position="281"/>
        <end position="283"/>
    </location>
</feature>
<sequence>MRGWALAGLAVAFAGLLAGCATVYNLPGNAPLGEALADNDFGREVQSYADDLLLGLSFSGGGMRAAAFSFGVLTELDRSRVGSDHAKTLLDRVDFVSGVSGGSVTAAYFGLKQRAAIADFRERFLLRNAEEGLNTSVSLGNIGRALGGGVNDSQFTNWLDRNLFDGARFDIFREDRRPRVWINASDIYNRTPFVFGKTTFDALCSDIRSYRIAEAVAASAAVPLAFAPIVLETYPGGCATQLPNWIERARRDPNAQPLLRSFAEANARYHDGSMRYVKLLDGGLVDNYGLSGFSIGMLAAQRPFEPMNERQAVKVRRIMFLLVDAGRGISGDFAQRVEGPSGIELVSAAADTAIDAGVRSSYAAFTGLANDWVGKIRRWRCSLSAADRARLGVGNNWRCNDVSFFIDRVNFEQLGPARAGILNTIPTRFSLPADQVDLLIEGGADALRQSKPYQAFRRGL</sequence>
<feature type="domain" description="PNPLA" evidence="5">
    <location>
        <begin position="56"/>
        <end position="294"/>
    </location>
</feature>
<evidence type="ECO:0000256" key="1">
    <source>
        <dbReference type="ARBA" id="ARBA00022801"/>
    </source>
</evidence>
<gene>
    <name evidence="6" type="ORF">FXB40_19815</name>
</gene>
<dbReference type="PROSITE" id="PS51635">
    <property type="entry name" value="PNPLA"/>
    <property type="match status" value="1"/>
</dbReference>
<dbReference type="PROSITE" id="PS51257">
    <property type="entry name" value="PROKAR_LIPOPROTEIN"/>
    <property type="match status" value="1"/>
</dbReference>
<evidence type="ECO:0000256" key="3">
    <source>
        <dbReference type="ARBA" id="ARBA00023098"/>
    </source>
</evidence>
<organism evidence="6 7">
    <name type="scientific">Bradyrhizobium rifense</name>
    <dbReference type="NCBI Taxonomy" id="515499"/>
    <lineage>
        <taxon>Bacteria</taxon>
        <taxon>Pseudomonadati</taxon>
        <taxon>Pseudomonadota</taxon>
        <taxon>Alphaproteobacteria</taxon>
        <taxon>Hyphomicrobiales</taxon>
        <taxon>Nitrobacteraceae</taxon>
        <taxon>Bradyrhizobium</taxon>
    </lineage>
</organism>
<dbReference type="RefSeq" id="WP_148773957.1">
    <property type="nucleotide sequence ID" value="NZ_VSSS01000030.1"/>
</dbReference>
<evidence type="ECO:0000313" key="7">
    <source>
        <dbReference type="Proteomes" id="UP000324758"/>
    </source>
</evidence>
<keyword evidence="7" id="KW-1185">Reference proteome</keyword>
<feature type="short sequence motif" description="GXSXG" evidence="4">
    <location>
        <begin position="98"/>
        <end position="102"/>
    </location>
</feature>
<evidence type="ECO:0000256" key="4">
    <source>
        <dbReference type="PROSITE-ProRule" id="PRU01161"/>
    </source>
</evidence>
<name>A0A5D3KDA1_9BRAD</name>
<dbReference type="SUPFAM" id="SSF52151">
    <property type="entry name" value="FabD/lysophospholipase-like"/>
    <property type="match status" value="1"/>
</dbReference>
<dbReference type="InterPro" id="IPR016035">
    <property type="entry name" value="Acyl_Trfase/lysoPLipase"/>
</dbReference>
<keyword evidence="2 4" id="KW-0442">Lipid degradation</keyword>
<dbReference type="PANTHER" id="PTHR14226">
    <property type="entry name" value="NEUROPATHY TARGET ESTERASE/SWISS CHEESE D.MELANOGASTER"/>
    <property type="match status" value="1"/>
</dbReference>
<dbReference type="EMBL" id="VSSS01000030">
    <property type="protein sequence ID" value="TYL94194.1"/>
    <property type="molecule type" value="Genomic_DNA"/>
</dbReference>
<dbReference type="GO" id="GO:0016042">
    <property type="term" value="P:lipid catabolic process"/>
    <property type="evidence" value="ECO:0007669"/>
    <property type="project" value="UniProtKB-UniRule"/>
</dbReference>
<reference evidence="6 7" key="1">
    <citation type="submission" date="2019-08" db="EMBL/GenBank/DDBJ databases">
        <title>Bradyrhizobium hipponensis sp. nov., a rhizobium isolated from a Lupinus angustifolius root nodule in Tunisia.</title>
        <authorList>
            <person name="Off K."/>
            <person name="Rejili M."/>
            <person name="Mars M."/>
            <person name="Brachmann A."/>
            <person name="Marin M."/>
        </authorList>
    </citation>
    <scope>NUCLEOTIDE SEQUENCE [LARGE SCALE GENOMIC DNA]</scope>
    <source>
        <strain evidence="6 7">CTAW71</strain>
    </source>
</reference>
<comment type="caution">
    <text evidence="6">The sequence shown here is derived from an EMBL/GenBank/DDBJ whole genome shotgun (WGS) entry which is preliminary data.</text>
</comment>
<accession>A0A5D3KDA1</accession>
<proteinExistence type="predicted"/>